<dbReference type="PANTHER" id="PTHR43179:SF7">
    <property type="entry name" value="RHAMNOSYLTRANSFERASE WBBL"/>
    <property type="match status" value="1"/>
</dbReference>
<dbReference type="Pfam" id="PF00535">
    <property type="entry name" value="Glycos_transf_2"/>
    <property type="match status" value="1"/>
</dbReference>
<dbReference type="RefSeq" id="WP_120796461.1">
    <property type="nucleotide sequence ID" value="NZ_RBXL01000001.1"/>
</dbReference>
<feature type="domain" description="Glycosyltransferase 2-like" evidence="1">
    <location>
        <begin position="12"/>
        <end position="144"/>
    </location>
</feature>
<dbReference type="InterPro" id="IPR029044">
    <property type="entry name" value="Nucleotide-diphossugar_trans"/>
</dbReference>
<protein>
    <recommendedName>
        <fullName evidence="1">Glycosyltransferase 2-like domain-containing protein</fullName>
    </recommendedName>
</protein>
<proteinExistence type="predicted"/>
<dbReference type="PANTHER" id="PTHR43179">
    <property type="entry name" value="RHAMNOSYLTRANSFERASE WBBL"/>
    <property type="match status" value="1"/>
</dbReference>
<dbReference type="AlphaFoldDB" id="A0A495V843"/>
<dbReference type="Gene3D" id="3.90.550.10">
    <property type="entry name" value="Spore Coat Polysaccharide Biosynthesis Protein SpsA, Chain A"/>
    <property type="match status" value="1"/>
</dbReference>
<organism evidence="2 3">
    <name type="scientific">Thiocapsa rosea</name>
    <dbReference type="NCBI Taxonomy" id="69360"/>
    <lineage>
        <taxon>Bacteria</taxon>
        <taxon>Pseudomonadati</taxon>
        <taxon>Pseudomonadota</taxon>
        <taxon>Gammaproteobacteria</taxon>
        <taxon>Chromatiales</taxon>
        <taxon>Chromatiaceae</taxon>
        <taxon>Thiocapsa</taxon>
    </lineage>
</organism>
<dbReference type="Proteomes" id="UP000274556">
    <property type="component" value="Unassembled WGS sequence"/>
</dbReference>
<name>A0A495V843_9GAMM</name>
<dbReference type="OrthoDB" id="9771846at2"/>
<gene>
    <name evidence="2" type="ORF">BDD21_1312</name>
</gene>
<accession>A0A495V843</accession>
<dbReference type="EMBL" id="RBXL01000001">
    <property type="protein sequence ID" value="RKT43948.1"/>
    <property type="molecule type" value="Genomic_DNA"/>
</dbReference>
<evidence type="ECO:0000313" key="2">
    <source>
        <dbReference type="EMBL" id="RKT43948.1"/>
    </source>
</evidence>
<comment type="caution">
    <text evidence="2">The sequence shown here is derived from an EMBL/GenBank/DDBJ whole genome shotgun (WGS) entry which is preliminary data.</text>
</comment>
<reference evidence="2 3" key="1">
    <citation type="submission" date="2018-10" db="EMBL/GenBank/DDBJ databases">
        <title>Genomic Encyclopedia of Archaeal and Bacterial Type Strains, Phase II (KMG-II): from individual species to whole genera.</title>
        <authorList>
            <person name="Goeker M."/>
        </authorList>
    </citation>
    <scope>NUCLEOTIDE SEQUENCE [LARGE SCALE GENOMIC DNA]</scope>
    <source>
        <strain evidence="2 3">DSM 235</strain>
    </source>
</reference>
<evidence type="ECO:0000259" key="1">
    <source>
        <dbReference type="Pfam" id="PF00535"/>
    </source>
</evidence>
<keyword evidence="3" id="KW-1185">Reference proteome</keyword>
<dbReference type="SUPFAM" id="SSF53448">
    <property type="entry name" value="Nucleotide-diphospho-sugar transferases"/>
    <property type="match status" value="1"/>
</dbReference>
<dbReference type="CDD" id="cd04186">
    <property type="entry name" value="GT_2_like_c"/>
    <property type="match status" value="1"/>
</dbReference>
<sequence>MSTAASVPAIGVIVVNYNAGDLLTQCVGAVLGADVPVEVIVSDNGSDDGSLEHLRAMFGTDPRLRILENRSNLGFAAANNRALPLVRADRLLFLNPDCLVGPDTLGRMLAFMESRPDVGMAGCIVRNPDGSEQVASRRTIPDPWIALKRILRLDRLLPDRGGRRLNLHHEPLPAEPVAVEAISGSFMLVSRRALDAVGPLDEGYFLHCEDLDWFVRFRQAGWTIALVPDVSVIHHKGACSRRHPIEVERHKHRGMERFYRKFQAREYPMFFNGLVIFGIRVHFWSRVFIDTLSRLFHRPRSGKRG</sequence>
<dbReference type="InterPro" id="IPR001173">
    <property type="entry name" value="Glyco_trans_2-like"/>
</dbReference>
<evidence type="ECO:0000313" key="3">
    <source>
        <dbReference type="Proteomes" id="UP000274556"/>
    </source>
</evidence>